<comment type="subcellular location">
    <subcellularLocation>
        <location evidence="1">Membrane</location>
        <topology evidence="1">Multi-pass membrane protein</topology>
    </subcellularLocation>
</comment>
<feature type="transmembrane region" description="Helical" evidence="7">
    <location>
        <begin position="848"/>
        <end position="867"/>
    </location>
</feature>
<keyword evidence="4 7" id="KW-1133">Transmembrane helix</keyword>
<name>A0AAD8HM47_9APIA</name>
<evidence type="ECO:0000313" key="8">
    <source>
        <dbReference type="EMBL" id="KAK1368848.1"/>
    </source>
</evidence>
<feature type="transmembrane region" description="Helical" evidence="7">
    <location>
        <begin position="67"/>
        <end position="88"/>
    </location>
</feature>
<feature type="transmembrane region" description="Helical" evidence="7">
    <location>
        <begin position="185"/>
        <end position="208"/>
    </location>
</feature>
<dbReference type="GO" id="GO:0022857">
    <property type="term" value="F:transmembrane transporter activity"/>
    <property type="evidence" value="ECO:0007669"/>
    <property type="project" value="InterPro"/>
</dbReference>
<dbReference type="SUPFAM" id="SSF103473">
    <property type="entry name" value="MFS general substrate transporter"/>
    <property type="match status" value="2"/>
</dbReference>
<dbReference type="PANTHER" id="PTHR11654">
    <property type="entry name" value="OLIGOPEPTIDE TRANSPORTER-RELATED"/>
    <property type="match status" value="1"/>
</dbReference>
<evidence type="ECO:0000313" key="9">
    <source>
        <dbReference type="Proteomes" id="UP001237642"/>
    </source>
</evidence>
<feature type="transmembrane region" description="Helical" evidence="7">
    <location>
        <begin position="549"/>
        <end position="568"/>
    </location>
</feature>
<feature type="transmembrane region" description="Helical" evidence="7">
    <location>
        <begin position="420"/>
        <end position="437"/>
    </location>
</feature>
<evidence type="ECO:0000256" key="7">
    <source>
        <dbReference type="SAM" id="Phobius"/>
    </source>
</evidence>
<feature type="transmembrane region" description="Helical" evidence="7">
    <location>
        <begin position="335"/>
        <end position="359"/>
    </location>
</feature>
<feature type="transmembrane region" description="Helical" evidence="7">
    <location>
        <begin position="143"/>
        <end position="164"/>
    </location>
</feature>
<evidence type="ECO:0008006" key="10">
    <source>
        <dbReference type="Google" id="ProtNLM"/>
    </source>
</evidence>
<keyword evidence="3 7" id="KW-0812">Transmembrane</keyword>
<reference evidence="8" key="2">
    <citation type="submission" date="2023-05" db="EMBL/GenBank/DDBJ databases">
        <authorList>
            <person name="Schelkunov M.I."/>
        </authorList>
    </citation>
    <scope>NUCLEOTIDE SEQUENCE</scope>
    <source>
        <strain evidence="8">Hsosn_3</strain>
        <tissue evidence="8">Leaf</tissue>
    </source>
</reference>
<feature type="transmembrane region" description="Helical" evidence="7">
    <location>
        <begin position="963"/>
        <end position="981"/>
    </location>
</feature>
<feature type="transmembrane region" description="Helical" evidence="7">
    <location>
        <begin position="892"/>
        <end position="913"/>
    </location>
</feature>
<evidence type="ECO:0000256" key="2">
    <source>
        <dbReference type="ARBA" id="ARBA00005982"/>
    </source>
</evidence>
<comment type="caution">
    <text evidence="8">The sequence shown here is derived from an EMBL/GenBank/DDBJ whole genome shotgun (WGS) entry which is preliminary data.</text>
</comment>
<comment type="similarity">
    <text evidence="2">Belongs to the major facilitator superfamily. Proton-dependent oligopeptide transporter (POT/PTR) (TC 2.A.17) family.</text>
</comment>
<feature type="transmembrane region" description="Helical" evidence="7">
    <location>
        <begin position="1128"/>
        <end position="1148"/>
    </location>
</feature>
<feature type="transmembrane region" description="Helical" evidence="7">
    <location>
        <begin position="1298"/>
        <end position="1317"/>
    </location>
</feature>
<dbReference type="Proteomes" id="UP001237642">
    <property type="component" value="Unassembled WGS sequence"/>
</dbReference>
<sequence>MDKDEQLVEGKVDWKGRSVNRNKHGGAKSSFLVLATFAFEQMGTLALAVNLVIYFNTVMHYNISDAANHLTNFMGTSYILSIVVAYLTDGYLGRFKAVILSLSIEFLGIGLLTLQSAYPKFQPPTCNIFNPTAKCERVSGENAALLFVALYLLALGSAGVKAALPTHGADQFDEKDPKETKQMSSYFNWIILMISIGGSVSITLIVWVQDNKGWKWGFLISTIAIFIGMIIFCGGLPQYRIHVTKGNSPMTELIQVYVAAFRNRNLELPGNAAELYEINMDKEAALEQEFLPHREIFRCLDKAAIQTSTEIDNPEQVQSPWKLCRVTQVENAKIILGMVPIFLCTIIMTLCLAQLQTFSVQQGATMDTSLSKSFNIPPASLPIFPFVSLIFLVPAYDVFFVPFARKFTGLPTGITHLQRVGVGLVLSSLSMAAAAIFEVKRKGVARDNNMLDAIPVLQPLPITVFWLIIQYFVFGIADMFTYVGLLEFFYSEAPKGLKSISTCFLWSSMALGYYLSTILVQTVNASTKKYTASGGWLAGNNINRNHLNLFYWLLSLLSLINFFAYLFVAKRYKYRPQIATDIKVHEIYDSGPDIGNLSKQHPIEDLQYFLEFQISRVWTPEHLVSLREILQPHWDSHMAIGGPKWKGPEEQDSGWSNGASSWSLVNERNKDNKKGDGSGHVGKFAKIVDTTLISKGPQDIPGHWLVTGAKLGVDKGKVSIFINLSPTVAVYGTQAPLLKDFKISYMQKLVDKNEQLVEGKVDWKGKPVYRNKHGGAKSSFLVLAAFGFENMATLALSVNLVTYFNTVMHYNISDAANHLTNFMGTSYILSIIVAYLTDGYLGRSKAVLLSLSVEFLGVGILTMQAHYPKLQPPICNIFDPTAKCERISGENAALLFVALYLLALGAAGLKASLPTHGADQFDEKHPQEATQMSSYFNWVLLMVCAGGSVSLTLVVWVQDNKGWDWGFFISTIAVFMGIIVFSGGLPRYRIHVTNGNSPMTELIQVYVAAFRNRKLGLPDNAAELYEINMDKEAALELEFLPHREVFRFLDKAAIQTSTDIDNPEQLQSPWKLCRVTQVENAKIILGMVPIFLCTILMTLCLAQLQTFSVQQGVTMDTSLSKSFNIPPASLPIFPLVSLLFLIPAYDILFVPLARKFTGLPTGITHLQRVGVGLVLSSLSMAAAAIFEVKRKGVARDNNMLDAIPVLQPLPITVFWLIIQYFVFGIADMFTYVGLLEFFYSEAPKGLKSISTCFLWSSMALGYYLSTILVQTVNASTKKYTASGGWLAGNNINRNHLNLFYWLLSLLSLINFFAYLFVAKRYKYRPQIATNEVEIKVHEINDSGPDTGNLSK</sequence>
<feature type="transmembrane region" description="Helical" evidence="7">
    <location>
        <begin position="780"/>
        <end position="804"/>
    </location>
</feature>
<feature type="transmembrane region" description="Helical" evidence="7">
    <location>
        <begin position="934"/>
        <end position="957"/>
    </location>
</feature>
<dbReference type="Gene3D" id="1.20.1250.20">
    <property type="entry name" value="MFS general substrate transporter like domains"/>
    <property type="match status" value="2"/>
</dbReference>
<comment type="similarity">
    <text evidence="6">Belongs to the major facilitator superfamily. Phosphate:H(+) symporter (TC 2.A.1.9) family.</text>
</comment>
<dbReference type="InterPro" id="IPR000109">
    <property type="entry name" value="POT_fam"/>
</dbReference>
<feature type="transmembrane region" description="Helical" evidence="7">
    <location>
        <begin position="95"/>
        <end position="114"/>
    </location>
</feature>
<feature type="transmembrane region" description="Helical" evidence="7">
    <location>
        <begin position="816"/>
        <end position="836"/>
    </location>
</feature>
<feature type="transmembrane region" description="Helical" evidence="7">
    <location>
        <begin position="1213"/>
        <end position="1239"/>
    </location>
</feature>
<dbReference type="EMBL" id="JAUIZM010000008">
    <property type="protein sequence ID" value="KAK1368848.1"/>
    <property type="molecule type" value="Genomic_DNA"/>
</dbReference>
<evidence type="ECO:0000256" key="1">
    <source>
        <dbReference type="ARBA" id="ARBA00004141"/>
    </source>
</evidence>
<keyword evidence="5 7" id="KW-0472">Membrane</keyword>
<dbReference type="GO" id="GO:0016020">
    <property type="term" value="C:membrane"/>
    <property type="evidence" value="ECO:0007669"/>
    <property type="project" value="UniProtKB-SubCell"/>
</dbReference>
<feature type="transmembrane region" description="Helical" evidence="7">
    <location>
        <begin position="1251"/>
        <end position="1269"/>
    </location>
</feature>
<feature type="transmembrane region" description="Helical" evidence="7">
    <location>
        <begin position="502"/>
        <end position="520"/>
    </location>
</feature>
<feature type="transmembrane region" description="Helical" evidence="7">
    <location>
        <begin position="1169"/>
        <end position="1186"/>
    </location>
</feature>
<feature type="transmembrane region" description="Helical" evidence="7">
    <location>
        <begin position="1084"/>
        <end position="1108"/>
    </location>
</feature>
<evidence type="ECO:0000256" key="5">
    <source>
        <dbReference type="ARBA" id="ARBA00023136"/>
    </source>
</evidence>
<dbReference type="Pfam" id="PF00854">
    <property type="entry name" value="PTR2"/>
    <property type="match status" value="2"/>
</dbReference>
<reference evidence="8" key="1">
    <citation type="submission" date="2023-02" db="EMBL/GenBank/DDBJ databases">
        <title>Genome of toxic invasive species Heracleum sosnowskyi carries increased number of genes despite the absence of recent whole-genome duplications.</title>
        <authorList>
            <person name="Schelkunov M."/>
            <person name="Shtratnikova V."/>
            <person name="Makarenko M."/>
            <person name="Klepikova A."/>
            <person name="Omelchenko D."/>
            <person name="Novikova G."/>
            <person name="Obukhova E."/>
            <person name="Bogdanov V."/>
            <person name="Penin A."/>
            <person name="Logacheva M."/>
        </authorList>
    </citation>
    <scope>NUCLEOTIDE SEQUENCE</scope>
    <source>
        <strain evidence="8">Hsosn_3</strain>
        <tissue evidence="8">Leaf</tissue>
    </source>
</reference>
<keyword evidence="9" id="KW-1185">Reference proteome</keyword>
<feature type="transmembrane region" description="Helical" evidence="7">
    <location>
        <begin position="464"/>
        <end position="490"/>
    </location>
</feature>
<gene>
    <name evidence="8" type="ORF">POM88_034940</name>
</gene>
<evidence type="ECO:0000256" key="6">
    <source>
        <dbReference type="ARBA" id="ARBA00044504"/>
    </source>
</evidence>
<dbReference type="InterPro" id="IPR036259">
    <property type="entry name" value="MFS_trans_sf"/>
</dbReference>
<protein>
    <recommendedName>
        <fullName evidence="10">Nitrate transporter</fullName>
    </recommendedName>
</protein>
<proteinExistence type="inferred from homology"/>
<organism evidence="8 9">
    <name type="scientific">Heracleum sosnowskyi</name>
    <dbReference type="NCBI Taxonomy" id="360622"/>
    <lineage>
        <taxon>Eukaryota</taxon>
        <taxon>Viridiplantae</taxon>
        <taxon>Streptophyta</taxon>
        <taxon>Embryophyta</taxon>
        <taxon>Tracheophyta</taxon>
        <taxon>Spermatophyta</taxon>
        <taxon>Magnoliopsida</taxon>
        <taxon>eudicotyledons</taxon>
        <taxon>Gunneridae</taxon>
        <taxon>Pentapetalae</taxon>
        <taxon>asterids</taxon>
        <taxon>campanulids</taxon>
        <taxon>Apiales</taxon>
        <taxon>Apiaceae</taxon>
        <taxon>Apioideae</taxon>
        <taxon>apioid superclade</taxon>
        <taxon>Tordylieae</taxon>
        <taxon>Tordyliinae</taxon>
        <taxon>Heracleum</taxon>
    </lineage>
</organism>
<evidence type="ECO:0000256" key="4">
    <source>
        <dbReference type="ARBA" id="ARBA00022989"/>
    </source>
</evidence>
<feature type="transmembrane region" description="Helical" evidence="7">
    <location>
        <begin position="214"/>
        <end position="236"/>
    </location>
</feature>
<feature type="transmembrane region" description="Helical" evidence="7">
    <location>
        <begin position="379"/>
        <end position="399"/>
    </location>
</feature>
<feature type="transmembrane region" description="Helical" evidence="7">
    <location>
        <begin position="31"/>
        <end position="55"/>
    </location>
</feature>
<accession>A0AAD8HM47</accession>
<evidence type="ECO:0000256" key="3">
    <source>
        <dbReference type="ARBA" id="ARBA00022692"/>
    </source>
</evidence>